<dbReference type="Pfam" id="PF07883">
    <property type="entry name" value="Cupin_2"/>
    <property type="match status" value="1"/>
</dbReference>
<evidence type="ECO:0000313" key="3">
    <source>
        <dbReference type="EMBL" id="RHA43711.1"/>
    </source>
</evidence>
<accession>A0A413RP81</accession>
<dbReference type="Proteomes" id="UP000283374">
    <property type="component" value="Unassembled WGS sequence"/>
</dbReference>
<name>A0A413RP81_9CELL</name>
<dbReference type="PANTHER" id="PTHR35848:SF6">
    <property type="entry name" value="CUPIN TYPE-2 DOMAIN-CONTAINING PROTEIN"/>
    <property type="match status" value="1"/>
</dbReference>
<dbReference type="SUPFAM" id="SSF51182">
    <property type="entry name" value="RmlC-like cupins"/>
    <property type="match status" value="1"/>
</dbReference>
<gene>
    <name evidence="3" type="ORF">D1825_05000</name>
</gene>
<dbReference type="GO" id="GO:0046872">
    <property type="term" value="F:metal ion binding"/>
    <property type="evidence" value="ECO:0007669"/>
    <property type="project" value="UniProtKB-KW"/>
</dbReference>
<proteinExistence type="predicted"/>
<feature type="domain" description="Cupin type-2" evidence="2">
    <location>
        <begin position="49"/>
        <end position="116"/>
    </location>
</feature>
<evidence type="ECO:0000259" key="2">
    <source>
        <dbReference type="Pfam" id="PF07883"/>
    </source>
</evidence>
<organism evidence="3 4">
    <name type="scientific">Cellulomonas rhizosphaerae</name>
    <dbReference type="NCBI Taxonomy" id="2293719"/>
    <lineage>
        <taxon>Bacteria</taxon>
        <taxon>Bacillati</taxon>
        <taxon>Actinomycetota</taxon>
        <taxon>Actinomycetes</taxon>
        <taxon>Micrococcales</taxon>
        <taxon>Cellulomonadaceae</taxon>
        <taxon>Cellulomonas</taxon>
    </lineage>
</organism>
<dbReference type="InterPro" id="IPR014710">
    <property type="entry name" value="RmlC-like_jellyroll"/>
</dbReference>
<evidence type="ECO:0000256" key="1">
    <source>
        <dbReference type="ARBA" id="ARBA00022723"/>
    </source>
</evidence>
<dbReference type="InterPro" id="IPR011051">
    <property type="entry name" value="RmlC_Cupin_sf"/>
</dbReference>
<dbReference type="InterPro" id="IPR013096">
    <property type="entry name" value="Cupin_2"/>
</dbReference>
<dbReference type="Gene3D" id="2.60.120.10">
    <property type="entry name" value="Jelly Rolls"/>
    <property type="match status" value="1"/>
</dbReference>
<keyword evidence="1" id="KW-0479">Metal-binding</keyword>
<dbReference type="PANTHER" id="PTHR35848">
    <property type="entry name" value="OXALATE-BINDING PROTEIN"/>
    <property type="match status" value="1"/>
</dbReference>
<protein>
    <submittedName>
        <fullName evidence="3">Cupin domain-containing protein</fullName>
    </submittedName>
</protein>
<sequence>MNDPGEAEALRDGGSTVPRVVHVSELRRPDSRTARFEGRAHGSGISFFLVDADPGHGPGLHRHPYSETWVVLEGQATITIDGHDLVAEADDCAVVPAGLWHSFVNSGSGALRMICIHASDVMVQEGFPPP</sequence>
<comment type="caution">
    <text evidence="3">The sequence shown here is derived from an EMBL/GenBank/DDBJ whole genome shotgun (WGS) entry which is preliminary data.</text>
</comment>
<dbReference type="AlphaFoldDB" id="A0A413RP81"/>
<dbReference type="EMBL" id="QWKP01000146">
    <property type="protein sequence ID" value="RHA43711.1"/>
    <property type="molecule type" value="Genomic_DNA"/>
</dbReference>
<evidence type="ECO:0000313" key="4">
    <source>
        <dbReference type="Proteomes" id="UP000283374"/>
    </source>
</evidence>
<dbReference type="InterPro" id="IPR051610">
    <property type="entry name" value="GPI/OXD"/>
</dbReference>
<dbReference type="OrthoDB" id="122936at2"/>
<reference evidence="3 4" key="1">
    <citation type="submission" date="2018-08" db="EMBL/GenBank/DDBJ databases">
        <title>Cellulomonas rhizosphaerae sp. nov., a novel actinomycete isolated from soil.</title>
        <authorList>
            <person name="Tian Y."/>
        </authorList>
    </citation>
    <scope>NUCLEOTIDE SEQUENCE [LARGE SCALE GENOMIC DNA]</scope>
    <source>
        <strain evidence="3 4">NEAU-TCZ24</strain>
    </source>
</reference>
<keyword evidence="4" id="KW-1185">Reference proteome</keyword>